<dbReference type="Pfam" id="PF03401">
    <property type="entry name" value="TctC"/>
    <property type="match status" value="1"/>
</dbReference>
<dbReference type="PANTHER" id="PTHR42928:SF5">
    <property type="entry name" value="BLR1237 PROTEIN"/>
    <property type="match status" value="1"/>
</dbReference>
<protein>
    <submittedName>
        <fullName evidence="3">ABC transporter substrate-binding protein</fullName>
    </submittedName>
</protein>
<dbReference type="SUPFAM" id="SSF53850">
    <property type="entry name" value="Periplasmic binding protein-like II"/>
    <property type="match status" value="1"/>
</dbReference>
<evidence type="ECO:0000313" key="3">
    <source>
        <dbReference type="EMBL" id="QET01753.1"/>
    </source>
</evidence>
<gene>
    <name evidence="3" type="ORF">FOB72_06640</name>
</gene>
<dbReference type="AlphaFoldDB" id="A0A5P2H2L5"/>
<dbReference type="OrthoDB" id="5171643at2"/>
<dbReference type="Gene3D" id="3.40.190.150">
    <property type="entry name" value="Bordetella uptake gene, domain 1"/>
    <property type="match status" value="1"/>
</dbReference>
<dbReference type="RefSeq" id="WP_150371803.1">
    <property type="nucleotide sequence ID" value="NZ_CP044065.1"/>
</dbReference>
<organism evidence="3 4">
    <name type="scientific">Cupriavidus pauculus</name>
    <dbReference type="NCBI Taxonomy" id="82633"/>
    <lineage>
        <taxon>Bacteria</taxon>
        <taxon>Pseudomonadati</taxon>
        <taxon>Pseudomonadota</taxon>
        <taxon>Betaproteobacteria</taxon>
        <taxon>Burkholderiales</taxon>
        <taxon>Burkholderiaceae</taxon>
        <taxon>Cupriavidus</taxon>
    </lineage>
</organism>
<accession>A0A5P2H2L5</accession>
<reference evidence="3 4" key="1">
    <citation type="submission" date="2019-09" db="EMBL/GenBank/DDBJ databases">
        <title>FDA dAtabase for Regulatory Grade micrObial Sequences (FDA-ARGOS): Supporting development and validation of Infectious Disease Dx tests.</title>
        <authorList>
            <person name="Sciortino C."/>
            <person name="Tallon L."/>
            <person name="Sadzewicz L."/>
            <person name="Vavikolanu K."/>
            <person name="Mehta A."/>
            <person name="Aluvathingal J."/>
            <person name="Nadendla S."/>
            <person name="Nandy P."/>
            <person name="Geyer C."/>
            <person name="Yan Y."/>
            <person name="Sichtig H."/>
        </authorList>
    </citation>
    <scope>NUCLEOTIDE SEQUENCE [LARGE SCALE GENOMIC DNA]</scope>
    <source>
        <strain evidence="3 4">FDAARGOS_664</strain>
    </source>
</reference>
<sequence>MPYPIALFRRAVAIGLPCLAAFAPVTPASAAEFPDKPIRLIVPYPAGGTTDIVGRALARELSARLGQPVVVDNRAGAGGMLGAAAVARAEADGYTLGVATVSTLATAPLTTRQPAYNPLTDFTPIGLVAFVPNVLTVNPQVPAKNLAEFIALLKANPGKYSYASSGVGGIAHLDGELFKSLTHTQMDHIPYRGSGPALNDTVAGQVTAQFDNVSSSLTFIKAGKLRALAVASSSRIPELPDVPTYAEAGFPKLNNMAWFGLVGPKNLPPAVAKRLADANLQAVQSPELIAVLRRNGANAAAKPPAAFVEVIQHEYALRKMIVTEQHITAD</sequence>
<keyword evidence="2" id="KW-0732">Signal</keyword>
<dbReference type="PANTHER" id="PTHR42928">
    <property type="entry name" value="TRICARBOXYLATE-BINDING PROTEIN"/>
    <property type="match status" value="1"/>
</dbReference>
<feature type="signal peptide" evidence="2">
    <location>
        <begin position="1"/>
        <end position="30"/>
    </location>
</feature>
<dbReference type="EMBL" id="CP044065">
    <property type="protein sequence ID" value="QET01753.1"/>
    <property type="molecule type" value="Genomic_DNA"/>
</dbReference>
<dbReference type="Proteomes" id="UP000322822">
    <property type="component" value="Chromosome 1"/>
</dbReference>
<evidence type="ECO:0000313" key="4">
    <source>
        <dbReference type="Proteomes" id="UP000322822"/>
    </source>
</evidence>
<evidence type="ECO:0000256" key="2">
    <source>
        <dbReference type="SAM" id="SignalP"/>
    </source>
</evidence>
<feature type="chain" id="PRO_5025052455" evidence="2">
    <location>
        <begin position="31"/>
        <end position="330"/>
    </location>
</feature>
<comment type="similarity">
    <text evidence="1">Belongs to the UPF0065 (bug) family.</text>
</comment>
<proteinExistence type="inferred from homology"/>
<dbReference type="InterPro" id="IPR005064">
    <property type="entry name" value="BUG"/>
</dbReference>
<dbReference type="InterPro" id="IPR042100">
    <property type="entry name" value="Bug_dom1"/>
</dbReference>
<evidence type="ECO:0000256" key="1">
    <source>
        <dbReference type="ARBA" id="ARBA00006987"/>
    </source>
</evidence>
<dbReference type="PIRSF" id="PIRSF017082">
    <property type="entry name" value="YflP"/>
    <property type="match status" value="1"/>
</dbReference>
<dbReference type="Gene3D" id="3.40.190.10">
    <property type="entry name" value="Periplasmic binding protein-like II"/>
    <property type="match status" value="1"/>
</dbReference>
<name>A0A5P2H2L5_9BURK</name>